<reference evidence="1 2" key="1">
    <citation type="submission" date="2013-02" db="EMBL/GenBank/DDBJ databases">
        <title>A novel strain isolated from Lonar lake, Maharashtra, India.</title>
        <authorList>
            <person name="Singh A."/>
        </authorList>
    </citation>
    <scope>NUCLEOTIDE SEQUENCE [LARGE SCALE GENOMIC DNA]</scope>
    <source>
        <strain evidence="1 2">AK24</strain>
    </source>
</reference>
<organism evidence="1 2">
    <name type="scientific">Lunatimonas lonarensis</name>
    <dbReference type="NCBI Taxonomy" id="1232681"/>
    <lineage>
        <taxon>Bacteria</taxon>
        <taxon>Pseudomonadati</taxon>
        <taxon>Bacteroidota</taxon>
        <taxon>Cytophagia</taxon>
        <taxon>Cytophagales</taxon>
        <taxon>Cyclobacteriaceae</taxon>
    </lineage>
</organism>
<comment type="caution">
    <text evidence="1">The sequence shown here is derived from an EMBL/GenBank/DDBJ whole genome shotgun (WGS) entry which is preliminary data.</text>
</comment>
<evidence type="ECO:0000313" key="2">
    <source>
        <dbReference type="Proteomes" id="UP000013909"/>
    </source>
</evidence>
<proteinExistence type="predicted"/>
<dbReference type="AlphaFoldDB" id="R7ZRT9"/>
<dbReference type="EMBL" id="AQHR01000083">
    <property type="protein sequence ID" value="EON76704.1"/>
    <property type="molecule type" value="Genomic_DNA"/>
</dbReference>
<evidence type="ECO:0000313" key="1">
    <source>
        <dbReference type="EMBL" id="EON76704.1"/>
    </source>
</evidence>
<protein>
    <submittedName>
        <fullName evidence="1">Uncharacterized protein</fullName>
    </submittedName>
</protein>
<sequence length="65" mass="7310">MLGIVGDNTFCISIPLNLVSDRLPPFILQEVKKVIIIKENKMSFELIVMVYKSLSFGTKSLPLNI</sequence>
<gene>
    <name evidence="1" type="ORF">ADIS_2820</name>
</gene>
<dbReference type="Proteomes" id="UP000013909">
    <property type="component" value="Unassembled WGS sequence"/>
</dbReference>
<name>R7ZRT9_9BACT</name>
<keyword evidence="2" id="KW-1185">Reference proteome</keyword>
<accession>R7ZRT9</accession>